<evidence type="ECO:0000313" key="4">
    <source>
        <dbReference type="EMBL" id="GAA2103853.1"/>
    </source>
</evidence>
<gene>
    <name evidence="4" type="ORF">GCM10009759_39620</name>
</gene>
<dbReference type="RefSeq" id="WP_344553663.1">
    <property type="nucleotide sequence ID" value="NZ_BAAANS010000026.1"/>
</dbReference>
<dbReference type="InterPro" id="IPR011249">
    <property type="entry name" value="Metalloenz_LuxS/M16"/>
</dbReference>
<dbReference type="Pfam" id="PF05193">
    <property type="entry name" value="Peptidase_M16_C"/>
    <property type="match status" value="1"/>
</dbReference>
<feature type="domain" description="Peptidase M16 N-terminal" evidence="2">
    <location>
        <begin position="18"/>
        <end position="145"/>
    </location>
</feature>
<name>A0ABN2X2N2_9ACTN</name>
<dbReference type="PANTHER" id="PTHR11851:SF49">
    <property type="entry name" value="MITOCHONDRIAL-PROCESSING PEPTIDASE SUBUNIT ALPHA"/>
    <property type="match status" value="1"/>
</dbReference>
<organism evidence="4 5">
    <name type="scientific">Kitasatospora saccharophila</name>
    <dbReference type="NCBI Taxonomy" id="407973"/>
    <lineage>
        <taxon>Bacteria</taxon>
        <taxon>Bacillati</taxon>
        <taxon>Actinomycetota</taxon>
        <taxon>Actinomycetes</taxon>
        <taxon>Kitasatosporales</taxon>
        <taxon>Streptomycetaceae</taxon>
        <taxon>Kitasatospora</taxon>
    </lineage>
</organism>
<dbReference type="InterPro" id="IPR050361">
    <property type="entry name" value="MPP/UQCRC_Complex"/>
</dbReference>
<sequence>MSGSVAAPVAVHRSRPGPARSACAMLLLSSGSWADPVGKSGLAHLYEHGFFAGAGPYPTAQSVAAAASALGHDFNAHTAAEYSAFQLNGPDETLPRALDLLLTCYTAPRWDPAELAAQSTAIGNELRMFADDRQRRLRHLVTAALHGPGPFARPPLGAADEIARLTTADVAAFARDRAGADRLTLLIDAPGHHPGLDEVIARHLGDAAGAGRPVPGTAPDGYGPLVHTALELPGRTALVALAVPGVSYLLSTREMYAVRLFHAALGAMPGNRISTRLRGELGLAYQARTVLEPHASTGALIAVLGCAPERVTEAVDALHALLEEALAKPMTDGELERAAAMNRGVHVRDRETAHGRCAVIGQEVLRRGAAQEEGELFALWGDIGPEEVLRTVRRTLMPEAARCVVVGPVGCADGLHGSAALPGSWRTAG</sequence>
<evidence type="ECO:0000259" key="2">
    <source>
        <dbReference type="Pfam" id="PF00675"/>
    </source>
</evidence>
<dbReference type="InterPro" id="IPR011765">
    <property type="entry name" value="Pept_M16_N"/>
</dbReference>
<evidence type="ECO:0000259" key="3">
    <source>
        <dbReference type="Pfam" id="PF05193"/>
    </source>
</evidence>
<comment type="caution">
    <text evidence="4">The sequence shown here is derived from an EMBL/GenBank/DDBJ whole genome shotgun (WGS) entry which is preliminary data.</text>
</comment>
<feature type="domain" description="Peptidase M16 C-terminal" evidence="3">
    <location>
        <begin position="165"/>
        <end position="340"/>
    </location>
</feature>
<reference evidence="4 5" key="1">
    <citation type="journal article" date="2019" name="Int. J. Syst. Evol. Microbiol.">
        <title>The Global Catalogue of Microorganisms (GCM) 10K type strain sequencing project: providing services to taxonomists for standard genome sequencing and annotation.</title>
        <authorList>
            <consortium name="The Broad Institute Genomics Platform"/>
            <consortium name="The Broad Institute Genome Sequencing Center for Infectious Disease"/>
            <person name="Wu L."/>
            <person name="Ma J."/>
        </authorList>
    </citation>
    <scope>NUCLEOTIDE SEQUENCE [LARGE SCALE GENOMIC DNA]</scope>
    <source>
        <strain evidence="4 5">JCM 14559</strain>
    </source>
</reference>
<dbReference type="PANTHER" id="PTHR11851">
    <property type="entry name" value="METALLOPROTEASE"/>
    <property type="match status" value="1"/>
</dbReference>
<proteinExistence type="inferred from homology"/>
<dbReference type="Proteomes" id="UP001500897">
    <property type="component" value="Unassembled WGS sequence"/>
</dbReference>
<keyword evidence="5" id="KW-1185">Reference proteome</keyword>
<dbReference type="EMBL" id="BAAANS010000026">
    <property type="protein sequence ID" value="GAA2103853.1"/>
    <property type="molecule type" value="Genomic_DNA"/>
</dbReference>
<accession>A0ABN2X2N2</accession>
<evidence type="ECO:0000256" key="1">
    <source>
        <dbReference type="ARBA" id="ARBA00007261"/>
    </source>
</evidence>
<dbReference type="SUPFAM" id="SSF63411">
    <property type="entry name" value="LuxS/MPP-like metallohydrolase"/>
    <property type="match status" value="2"/>
</dbReference>
<dbReference type="Gene3D" id="3.30.830.10">
    <property type="entry name" value="Metalloenzyme, LuxS/M16 peptidase-like"/>
    <property type="match status" value="2"/>
</dbReference>
<dbReference type="Pfam" id="PF00675">
    <property type="entry name" value="Peptidase_M16"/>
    <property type="match status" value="1"/>
</dbReference>
<evidence type="ECO:0000313" key="5">
    <source>
        <dbReference type="Proteomes" id="UP001500897"/>
    </source>
</evidence>
<dbReference type="InterPro" id="IPR007863">
    <property type="entry name" value="Peptidase_M16_C"/>
</dbReference>
<comment type="similarity">
    <text evidence="1">Belongs to the peptidase M16 family.</text>
</comment>
<protein>
    <submittedName>
        <fullName evidence="4">Pitrilysin family protein</fullName>
    </submittedName>
</protein>